<keyword evidence="5" id="KW-0411">Iron-sulfur</keyword>
<gene>
    <name evidence="7" type="ORF">ACFOOQ_16460</name>
</gene>
<name>A0ABV7VK35_9PROT</name>
<protein>
    <submittedName>
        <fullName evidence="7">SPASM domain-containing protein</fullName>
    </submittedName>
</protein>
<evidence type="ECO:0000313" key="7">
    <source>
        <dbReference type="EMBL" id="MFC3677151.1"/>
    </source>
</evidence>
<evidence type="ECO:0000256" key="4">
    <source>
        <dbReference type="ARBA" id="ARBA00023004"/>
    </source>
</evidence>
<evidence type="ECO:0000256" key="2">
    <source>
        <dbReference type="ARBA" id="ARBA00022691"/>
    </source>
</evidence>
<dbReference type="InterPro" id="IPR007197">
    <property type="entry name" value="rSAM"/>
</dbReference>
<dbReference type="InterPro" id="IPR058240">
    <property type="entry name" value="rSAM_sf"/>
</dbReference>
<keyword evidence="3" id="KW-0479">Metal-binding</keyword>
<dbReference type="Pfam" id="PF13186">
    <property type="entry name" value="SPASM"/>
    <property type="match status" value="1"/>
</dbReference>
<dbReference type="Gene3D" id="3.20.20.70">
    <property type="entry name" value="Aldolase class I"/>
    <property type="match status" value="1"/>
</dbReference>
<reference evidence="8" key="1">
    <citation type="journal article" date="2019" name="Int. J. Syst. Evol. Microbiol.">
        <title>The Global Catalogue of Microorganisms (GCM) 10K type strain sequencing project: providing services to taxonomists for standard genome sequencing and annotation.</title>
        <authorList>
            <consortium name="The Broad Institute Genomics Platform"/>
            <consortium name="The Broad Institute Genome Sequencing Center for Infectious Disease"/>
            <person name="Wu L."/>
            <person name="Ma J."/>
        </authorList>
    </citation>
    <scope>NUCLEOTIDE SEQUENCE [LARGE SCALE GENOMIC DNA]</scope>
    <source>
        <strain evidence="8">KCTC 42182</strain>
    </source>
</reference>
<dbReference type="InterPro" id="IPR023885">
    <property type="entry name" value="4Fe4S-binding_SPASM_dom"/>
</dbReference>
<proteinExistence type="predicted"/>
<dbReference type="SUPFAM" id="SSF102114">
    <property type="entry name" value="Radical SAM enzymes"/>
    <property type="match status" value="1"/>
</dbReference>
<dbReference type="CDD" id="cd01335">
    <property type="entry name" value="Radical_SAM"/>
    <property type="match status" value="1"/>
</dbReference>
<dbReference type="Proteomes" id="UP001595711">
    <property type="component" value="Unassembled WGS sequence"/>
</dbReference>
<evidence type="ECO:0000256" key="3">
    <source>
        <dbReference type="ARBA" id="ARBA00022723"/>
    </source>
</evidence>
<evidence type="ECO:0000313" key="8">
    <source>
        <dbReference type="Proteomes" id="UP001595711"/>
    </source>
</evidence>
<dbReference type="RefSeq" id="WP_379728633.1">
    <property type="nucleotide sequence ID" value="NZ_JBHRYJ010000003.1"/>
</dbReference>
<sequence>MESIYWVTSWACHRRCRHCYEDRFRPYVRGALQAVVDEAIRNFPRIVANLPDRMTYLDLDSPGPDGGFVEKVGRIVLSGGEALLVDVRESVTYPLIDALVARYRENGGVKLVVQTTGDLLTQTIIEELLSRGVYMISVAGVDDFHVGLKGVDRQIAYRARLTTMFNGAGMKLSGLSSQTRKWHDEDGPLFSFFGATPDSWIGKLWPRGRAWANGMSTATLADNFCNRWSGGLNFLRHRYSGSEVSIEPTGDLYPCCVKTKIPLGSLLEDRLTDILDSLVGEPAFEAISMGHPERMGIAYGWSEEAFVGRSRTATPAGRDYANLCIGCDAFHEEMLGPILAEARMKRRRKRAMTGSARKDTHVSA</sequence>
<dbReference type="EMBL" id="JBHRYJ010000003">
    <property type="protein sequence ID" value="MFC3677151.1"/>
    <property type="molecule type" value="Genomic_DNA"/>
</dbReference>
<keyword evidence="2" id="KW-0949">S-adenosyl-L-methionine</keyword>
<dbReference type="SFLD" id="SFLDS00029">
    <property type="entry name" value="Radical_SAM"/>
    <property type="match status" value="1"/>
</dbReference>
<evidence type="ECO:0000256" key="5">
    <source>
        <dbReference type="ARBA" id="ARBA00023014"/>
    </source>
</evidence>
<organism evidence="7 8">
    <name type="scientific">Ferrovibrio xuzhouensis</name>
    <dbReference type="NCBI Taxonomy" id="1576914"/>
    <lineage>
        <taxon>Bacteria</taxon>
        <taxon>Pseudomonadati</taxon>
        <taxon>Pseudomonadota</taxon>
        <taxon>Alphaproteobacteria</taxon>
        <taxon>Rhodospirillales</taxon>
        <taxon>Rhodospirillaceae</taxon>
        <taxon>Ferrovibrio</taxon>
    </lineage>
</organism>
<keyword evidence="8" id="KW-1185">Reference proteome</keyword>
<feature type="domain" description="4Fe4S-binding SPASM" evidence="6">
    <location>
        <begin position="242"/>
        <end position="277"/>
    </location>
</feature>
<comment type="caution">
    <text evidence="7">The sequence shown here is derived from an EMBL/GenBank/DDBJ whole genome shotgun (WGS) entry which is preliminary data.</text>
</comment>
<dbReference type="CDD" id="cd21109">
    <property type="entry name" value="SPASM"/>
    <property type="match status" value="1"/>
</dbReference>
<dbReference type="InterPro" id="IPR013785">
    <property type="entry name" value="Aldolase_TIM"/>
</dbReference>
<keyword evidence="4" id="KW-0408">Iron</keyword>
<accession>A0ABV7VK35</accession>
<comment type="cofactor">
    <cofactor evidence="1">
        <name>[4Fe-4S] cluster</name>
        <dbReference type="ChEBI" id="CHEBI:49883"/>
    </cofactor>
</comment>
<evidence type="ECO:0000259" key="6">
    <source>
        <dbReference type="Pfam" id="PF13186"/>
    </source>
</evidence>
<evidence type="ECO:0000256" key="1">
    <source>
        <dbReference type="ARBA" id="ARBA00001966"/>
    </source>
</evidence>